<evidence type="ECO:0000313" key="1">
    <source>
        <dbReference type="Ensembl" id="ENSPFOP00000001026.1"/>
    </source>
</evidence>
<keyword evidence="2" id="KW-1185">Reference proteome</keyword>
<proteinExistence type="predicted"/>
<dbReference type="InterPro" id="IPR003360">
    <property type="entry name" value="US22-like"/>
</dbReference>
<reference evidence="2" key="1">
    <citation type="submission" date="2013-10" db="EMBL/GenBank/DDBJ databases">
        <authorList>
            <person name="Schartl M."/>
            <person name="Warren W."/>
        </authorList>
    </citation>
    <scope>NUCLEOTIDE SEQUENCE [LARGE SCALE GENOMIC DNA]</scope>
    <source>
        <strain evidence="2">female</strain>
    </source>
</reference>
<protein>
    <submittedName>
        <fullName evidence="1">Uncharacterized protein</fullName>
    </submittedName>
</protein>
<name>A0A087X5H3_POEFO</name>
<evidence type="ECO:0000313" key="2">
    <source>
        <dbReference type="Proteomes" id="UP000028760"/>
    </source>
</evidence>
<dbReference type="Proteomes" id="UP000028760">
    <property type="component" value="Unassembled WGS sequence"/>
</dbReference>
<dbReference type="EMBL" id="AYCK01009827">
    <property type="status" value="NOT_ANNOTATED_CDS"/>
    <property type="molecule type" value="Genomic_DNA"/>
</dbReference>
<dbReference type="OMA" id="MTCEDRR"/>
<dbReference type="GeneTree" id="ENSGT00390000001663"/>
<dbReference type="AlphaFoldDB" id="A0A087X5H3"/>
<organism evidence="1 2">
    <name type="scientific">Poecilia formosa</name>
    <name type="common">Amazon molly</name>
    <name type="synonym">Limia formosa</name>
    <dbReference type="NCBI Taxonomy" id="48698"/>
    <lineage>
        <taxon>Eukaryota</taxon>
        <taxon>Metazoa</taxon>
        <taxon>Chordata</taxon>
        <taxon>Craniata</taxon>
        <taxon>Vertebrata</taxon>
        <taxon>Euteleostomi</taxon>
        <taxon>Actinopterygii</taxon>
        <taxon>Neopterygii</taxon>
        <taxon>Teleostei</taxon>
        <taxon>Neoteleostei</taxon>
        <taxon>Acanthomorphata</taxon>
        <taxon>Ovalentaria</taxon>
        <taxon>Atherinomorphae</taxon>
        <taxon>Cyprinodontiformes</taxon>
        <taxon>Poeciliidae</taxon>
        <taxon>Poeciliinae</taxon>
        <taxon>Poecilia</taxon>
    </lineage>
</organism>
<reference evidence="1" key="2">
    <citation type="submission" date="2025-08" db="UniProtKB">
        <authorList>
            <consortium name="Ensembl"/>
        </authorList>
    </citation>
    <scope>IDENTIFICATION</scope>
</reference>
<accession>A0A087X5H3</accession>
<reference evidence="1" key="3">
    <citation type="submission" date="2025-09" db="UniProtKB">
        <authorList>
            <consortium name="Ensembl"/>
        </authorList>
    </citation>
    <scope>IDENTIFICATION</scope>
</reference>
<sequence>MAVATFSRSVPRPVDKLKLQECLTAKDSKYLDKVSEFVDDNRDQRSSLMKPPGSILRIARLEDTIYKDKPEEVEGWGMFYLPEEVNMRVLGVVEGSPCPSNELVLMTCEDRRLYAYDGEELHLVALNLQALEYGEIKYPSTESYYNGQAFEGMTEEDWVKVKKGDVGRKLDQEHKKLVEENKASFLESLKSQK</sequence>
<dbReference type="Ensembl" id="ENSPFOT00000001028.1">
    <property type="protein sequence ID" value="ENSPFOP00000001026.1"/>
    <property type="gene ID" value="ENSPFOG00000001099.1"/>
</dbReference>
<dbReference type="eggNOG" id="ENOG502S8AS">
    <property type="taxonomic scope" value="Eukaryota"/>
</dbReference>
<dbReference type="Pfam" id="PF02393">
    <property type="entry name" value="US22"/>
    <property type="match status" value="1"/>
</dbReference>